<dbReference type="RefSeq" id="XP_001418305.1">
    <property type="nucleotide sequence ID" value="XM_001418268.1"/>
</dbReference>
<sequence>MKYVSTRGGAPPTTFVDALLTGSPLDGGAYVPERVPTIDFKKILNSSYETLCVEILSVFCANGEEFTKETLREIAHEACKTFADDAIAPVKTLGRRGARGWVHACELHRGPTLSAEDASMQMAVRMMDRALKLRGKRGNVMCSTTGEEGGAFARVAAEMKNMDAWIVYPGDDGDVTEPQEREMTCHVEDHVHPVKVSECPDGMSDVDAVVIDVLNDEAFRLANGMVSANSANVARVLCFVPLFFHAYGQVRAKREEWGRPVVFSIPSSTFALEYAGHLARLMGLPITVVAACNANGAAHRAISLGELYKTDMVHTSSSALDVVVAENMWRSLYYATGSNPLILSELQDDFDEDGEVELPPKMTSELNAVFKSAVVSDELMYSTIQREERMGYLPCPQTAIAIAALELVEDIAEDVPCVALAVSHPSKFPTVIRRAVPQLSNGASHPTVDGMKGLFHRRRTCSLEELERSLRRDISAVTSLRSPAPVKIERVLLARDEYEKIYMTTVIKRKRWRGFDSPLFTIACAVAVAAWAAVTTPETNRQTGSARAAARAAAKARRAAAKASGEKARALARTQRQAARDAAKLAKIQAESARESARPRVYARDRRAARPPNEHFAHQPHRNIYA</sequence>
<dbReference type="AlphaFoldDB" id="A4RZC1"/>
<name>A4RZC1_OSTLU</name>
<evidence type="ECO:0000259" key="1">
    <source>
        <dbReference type="Pfam" id="PF14821"/>
    </source>
</evidence>
<evidence type="ECO:0000313" key="3">
    <source>
        <dbReference type="Proteomes" id="UP000001568"/>
    </source>
</evidence>
<dbReference type="OrthoDB" id="5203861at2759"/>
<dbReference type="KEGG" id="olu:OSTLU_32331"/>
<feature type="domain" description="Threonine synthase N-terminal" evidence="1">
    <location>
        <begin position="2"/>
        <end position="78"/>
    </location>
</feature>
<dbReference type="InterPro" id="IPR051166">
    <property type="entry name" value="Threonine_Synthase"/>
</dbReference>
<dbReference type="STRING" id="436017.A4RZC1"/>
<accession>A4RZC1</accession>
<dbReference type="GO" id="GO:0046360">
    <property type="term" value="P:2-oxobutyrate biosynthetic process"/>
    <property type="evidence" value="ECO:0007669"/>
    <property type="project" value="TreeGrafter"/>
</dbReference>
<dbReference type="OMA" id="NFERYLY"/>
<dbReference type="Proteomes" id="UP000001568">
    <property type="component" value="Chromosome 6"/>
</dbReference>
<dbReference type="eggNOG" id="KOG2616">
    <property type="taxonomic scope" value="Eukaryota"/>
</dbReference>
<gene>
    <name evidence="2" type="ORF">OSTLU_32331</name>
</gene>
<organism evidence="2 3">
    <name type="scientific">Ostreococcus lucimarinus (strain CCE9901)</name>
    <dbReference type="NCBI Taxonomy" id="436017"/>
    <lineage>
        <taxon>Eukaryota</taxon>
        <taxon>Viridiplantae</taxon>
        <taxon>Chlorophyta</taxon>
        <taxon>Mamiellophyceae</taxon>
        <taxon>Mamiellales</taxon>
        <taxon>Bathycoccaceae</taxon>
        <taxon>Ostreococcus</taxon>
    </lineage>
</organism>
<evidence type="ECO:0000313" key="2">
    <source>
        <dbReference type="EMBL" id="ABO96598.1"/>
    </source>
</evidence>
<dbReference type="GO" id="GO:0030170">
    <property type="term" value="F:pyridoxal phosphate binding"/>
    <property type="evidence" value="ECO:0007669"/>
    <property type="project" value="TreeGrafter"/>
</dbReference>
<dbReference type="SUPFAM" id="SSF53686">
    <property type="entry name" value="Tryptophan synthase beta subunit-like PLP-dependent enzymes"/>
    <property type="match status" value="1"/>
</dbReference>
<dbReference type="PANTHER" id="PTHR42690">
    <property type="entry name" value="THREONINE SYNTHASE FAMILY MEMBER"/>
    <property type="match status" value="1"/>
</dbReference>
<dbReference type="Gene3D" id="3.40.50.1100">
    <property type="match status" value="2"/>
</dbReference>
<protein>
    <recommendedName>
        <fullName evidence="1">Threonine synthase N-terminal domain-containing protein</fullName>
    </recommendedName>
</protein>
<dbReference type="Gramene" id="ABO96598">
    <property type="protein sequence ID" value="ABO96598"/>
    <property type="gene ID" value="OSTLU_32331"/>
</dbReference>
<reference evidence="2 3" key="1">
    <citation type="journal article" date="2007" name="Proc. Natl. Acad. Sci. U.S.A.">
        <title>The tiny eukaryote Ostreococcus provides genomic insights into the paradox of plankton speciation.</title>
        <authorList>
            <person name="Palenik B."/>
            <person name="Grimwood J."/>
            <person name="Aerts A."/>
            <person name="Rouze P."/>
            <person name="Salamov A."/>
            <person name="Putnam N."/>
            <person name="Dupont C."/>
            <person name="Jorgensen R."/>
            <person name="Derelle E."/>
            <person name="Rombauts S."/>
            <person name="Zhou K."/>
            <person name="Otillar R."/>
            <person name="Merchant S.S."/>
            <person name="Podell S."/>
            <person name="Gaasterland T."/>
            <person name="Napoli C."/>
            <person name="Gendler K."/>
            <person name="Manuell A."/>
            <person name="Tai V."/>
            <person name="Vallon O."/>
            <person name="Piganeau G."/>
            <person name="Jancek S."/>
            <person name="Heijde M."/>
            <person name="Jabbari K."/>
            <person name="Bowler C."/>
            <person name="Lohr M."/>
            <person name="Robbens S."/>
            <person name="Werner G."/>
            <person name="Dubchak I."/>
            <person name="Pazour G.J."/>
            <person name="Ren Q."/>
            <person name="Paulsen I."/>
            <person name="Delwiche C."/>
            <person name="Schmutz J."/>
            <person name="Rokhsar D."/>
            <person name="Van de Peer Y."/>
            <person name="Moreau H."/>
            <person name="Grigoriev I.V."/>
        </authorList>
    </citation>
    <scope>NUCLEOTIDE SEQUENCE [LARGE SCALE GENOMIC DNA]</scope>
    <source>
        <strain evidence="2 3">CCE9901</strain>
    </source>
</reference>
<dbReference type="GeneID" id="5002515"/>
<dbReference type="HOGENOM" id="CLU_437078_0_0_1"/>
<proteinExistence type="predicted"/>
<dbReference type="EMBL" id="CP000586">
    <property type="protein sequence ID" value="ABO96598.1"/>
    <property type="molecule type" value="Genomic_DNA"/>
</dbReference>
<dbReference type="InterPro" id="IPR029144">
    <property type="entry name" value="Thr_synth_N"/>
</dbReference>
<keyword evidence="3" id="KW-1185">Reference proteome</keyword>
<dbReference type="InterPro" id="IPR037158">
    <property type="entry name" value="Thr_synth_N_sf"/>
</dbReference>
<dbReference type="InterPro" id="IPR036052">
    <property type="entry name" value="TrpB-like_PALP_sf"/>
</dbReference>
<dbReference type="PANTHER" id="PTHR42690:SF1">
    <property type="entry name" value="THREONINE SYNTHASE-LIKE 2"/>
    <property type="match status" value="1"/>
</dbReference>
<dbReference type="GO" id="GO:0009071">
    <property type="term" value="P:serine family amino acid catabolic process"/>
    <property type="evidence" value="ECO:0007669"/>
    <property type="project" value="TreeGrafter"/>
</dbReference>
<dbReference type="Pfam" id="PF14821">
    <property type="entry name" value="Thr_synth_N"/>
    <property type="match status" value="1"/>
</dbReference>
<dbReference type="Gene3D" id="3.90.1380.10">
    <property type="entry name" value="Threonine synthase, N-terminal domain"/>
    <property type="match status" value="1"/>
</dbReference>
<dbReference type="Pfam" id="PF24857">
    <property type="entry name" value="THR4_C"/>
    <property type="match status" value="1"/>
</dbReference>